<keyword evidence="5" id="KW-1185">Reference proteome</keyword>
<reference evidence="2 5" key="2">
    <citation type="journal article" date="2011" name="Virol. J.">
        <title>Breaking the 1000-gene barrier for Mimivirus using ultra-deep genome and transcriptome sequencing.</title>
        <authorList>
            <person name="Legendre M."/>
            <person name="Santini S."/>
            <person name="Rico A."/>
            <person name="Abergel C."/>
            <person name="Claverie J.M."/>
        </authorList>
    </citation>
    <scope>NUCLEOTIDE SEQUENCE [LARGE SCALE GENOMIC DNA]</scope>
</reference>
<reference evidence="3 6" key="1">
    <citation type="journal article" date="2011" name="Proc. Natl. Acad. Sci. U.S.A.">
        <title>Mimivirus shows dramatic genome reduction after intraamoebal culture.</title>
        <authorList>
            <person name="Boyer M."/>
            <person name="Azza S."/>
            <person name="Barrassi L."/>
            <person name="Klose T."/>
            <person name="Campocasso A."/>
            <person name="Pagnier I."/>
            <person name="Fournous G."/>
            <person name="Borg A."/>
            <person name="Robert C."/>
            <person name="Zhang X."/>
            <person name="Desnues C."/>
            <person name="Henrissat B."/>
            <person name="Rossmann M.G."/>
            <person name="La Scola B."/>
            <person name="Raoult D."/>
        </authorList>
    </citation>
    <scope>NUCLEOTIDE SEQUENCE [LARGE SCALE GENOMIC DNA]</scope>
    <source>
        <strain evidence="3">M4</strain>
    </source>
</reference>
<evidence type="ECO:0000313" key="3">
    <source>
        <dbReference type="EMBL" id="AEJ34998.1"/>
    </source>
</evidence>
<protein>
    <submittedName>
        <fullName evidence="3">Uncharacterized protein L755</fullName>
    </submittedName>
</protein>
<accession>A0A0G2YBZ1</accession>
<sequence>MDKINKIKINETEYYHSDDILALKMKKFDKCVNGRRLIDDFNIKKPNFIYAAFKDDEWIKTDGRSRKFDKVFVKVSWFENYIQENDSDDDCSENDSDGDCSENDSDNDYSENESDCELYNEKNNKCTRYY</sequence>
<dbReference type="Proteomes" id="UP000201519">
    <property type="component" value="Segment"/>
</dbReference>
<organism evidence="2 5">
    <name type="scientific">Acanthamoeba polyphaga mimivirus</name>
    <name type="common">APMV</name>
    <dbReference type="NCBI Taxonomy" id="212035"/>
    <lineage>
        <taxon>Viruses</taxon>
        <taxon>Varidnaviria</taxon>
        <taxon>Bamfordvirae</taxon>
        <taxon>Nucleocytoviricota</taxon>
        <taxon>Megaviricetes</taxon>
        <taxon>Imitervirales</taxon>
        <taxon>Mimiviridae</taxon>
        <taxon>Megamimivirinae</taxon>
        <taxon>Mimivirus</taxon>
        <taxon>Mimivirus bradfordmassiliense</taxon>
    </lineage>
</organism>
<evidence type="ECO:0000313" key="4">
    <source>
        <dbReference type="EMBL" id="AKI81432.1"/>
    </source>
</evidence>
<dbReference type="Proteomes" id="UP000240552">
    <property type="component" value="Segment"/>
</dbReference>
<dbReference type="GeneID" id="9925413"/>
<dbReference type="Proteomes" id="UP000274448">
    <property type="component" value="Segment"/>
</dbReference>
<evidence type="ECO:0000313" key="7">
    <source>
        <dbReference type="Proteomes" id="UP000274448"/>
    </source>
</evidence>
<organismHost>
    <name type="scientific">Acanthamoeba polyphaga</name>
    <name type="common">Amoeba</name>
    <dbReference type="NCBI Taxonomy" id="5757"/>
</organismHost>
<evidence type="ECO:0000313" key="2">
    <source>
        <dbReference type="EMBL" id="ADO18381.1"/>
    </source>
</evidence>
<dbReference type="KEGG" id="vg:9925413"/>
<dbReference type="RefSeq" id="YP_003987285.1">
    <property type="nucleotide sequence ID" value="NC_014649.1"/>
</dbReference>
<dbReference type="EMBL" id="KM982403">
    <property type="protein sequence ID" value="AKI81432.1"/>
    <property type="molecule type" value="Genomic_DNA"/>
</dbReference>
<evidence type="ECO:0000313" key="5">
    <source>
        <dbReference type="Proteomes" id="UP000201519"/>
    </source>
</evidence>
<accession>E3W065</accession>
<dbReference type="EMBL" id="HQ336222">
    <property type="protein sequence ID" value="ADO18381.1"/>
    <property type="molecule type" value="Genomic_DNA"/>
</dbReference>
<evidence type="ECO:0000256" key="1">
    <source>
        <dbReference type="SAM" id="MobiDB-lite"/>
    </source>
</evidence>
<dbReference type="EMBL" id="JN036606">
    <property type="protein sequence ID" value="AEJ34998.1"/>
    <property type="molecule type" value="Genomic_DNA"/>
</dbReference>
<proteinExistence type="predicted"/>
<feature type="region of interest" description="Disordered" evidence="1">
    <location>
        <begin position="85"/>
        <end position="116"/>
    </location>
</feature>
<gene>
    <name evidence="2" type="primary">L755</name>
    <name evidence="3" type="ORF">MIMI_L755</name>
</gene>
<name>A0A0G2YBZ1_MIMIV</name>
<reference evidence="4 7" key="3">
    <citation type="submission" date="2014-10" db="EMBL/GenBank/DDBJ databases">
        <title>Pan-genome analysis of Brazilian lineage A amoebal mimiviruses.</title>
        <authorList>
            <person name="Assis F.L."/>
            <person name="Abrahao J.S."/>
            <person name="Kroon E.G."/>
            <person name="Dornas F.P."/>
            <person name="Andrade K.R."/>
            <person name="Borato P.V.M."/>
            <person name="Pilotto M.R."/>
            <person name="Benamar S."/>
            <person name="LaScola B."/>
            <person name="Colson P."/>
        </authorList>
    </citation>
    <scope>NUCLEOTIDE SEQUENCE [LARGE SCALE GENOMIC DNA]</scope>
    <source>
        <strain evidence="4 7">Amazonia</strain>
    </source>
</reference>
<evidence type="ECO:0000313" key="6">
    <source>
        <dbReference type="Proteomes" id="UP000240552"/>
    </source>
</evidence>